<organism evidence="2 3">
    <name type="scientific">Flaviaesturariibacter aridisoli</name>
    <dbReference type="NCBI Taxonomy" id="2545761"/>
    <lineage>
        <taxon>Bacteria</taxon>
        <taxon>Pseudomonadati</taxon>
        <taxon>Bacteroidota</taxon>
        <taxon>Chitinophagia</taxon>
        <taxon>Chitinophagales</taxon>
        <taxon>Chitinophagaceae</taxon>
        <taxon>Flaviaestuariibacter</taxon>
    </lineage>
</organism>
<dbReference type="Proteomes" id="UP000295164">
    <property type="component" value="Unassembled WGS sequence"/>
</dbReference>
<dbReference type="EMBL" id="SKFH01000044">
    <property type="protein sequence ID" value="TCZ66401.1"/>
    <property type="molecule type" value="Genomic_DNA"/>
</dbReference>
<dbReference type="OrthoDB" id="9760282at2"/>
<name>A0A4R4DTS5_9BACT</name>
<dbReference type="InterPro" id="IPR007110">
    <property type="entry name" value="Ig-like_dom"/>
</dbReference>
<reference evidence="2 3" key="1">
    <citation type="submission" date="2019-03" db="EMBL/GenBank/DDBJ databases">
        <authorList>
            <person name="Kim M.K.M."/>
        </authorList>
    </citation>
    <scope>NUCLEOTIDE SEQUENCE [LARGE SCALE GENOMIC DNA]</scope>
    <source>
        <strain evidence="2 3">17J68-15</strain>
    </source>
</reference>
<dbReference type="PROSITE" id="PS50835">
    <property type="entry name" value="IG_LIKE"/>
    <property type="match status" value="1"/>
</dbReference>
<accession>A0A4R4DTS5</accession>
<evidence type="ECO:0000259" key="1">
    <source>
        <dbReference type="PROSITE" id="PS50835"/>
    </source>
</evidence>
<protein>
    <recommendedName>
        <fullName evidence="1">Ig-like domain-containing protein</fullName>
    </recommendedName>
</protein>
<dbReference type="Gene3D" id="2.60.40.10">
    <property type="entry name" value="Immunoglobulins"/>
    <property type="match status" value="1"/>
</dbReference>
<dbReference type="InterPro" id="IPR013783">
    <property type="entry name" value="Ig-like_fold"/>
</dbReference>
<dbReference type="Gene3D" id="2.60.40.740">
    <property type="match status" value="9"/>
</dbReference>
<evidence type="ECO:0000313" key="2">
    <source>
        <dbReference type="EMBL" id="TCZ66401.1"/>
    </source>
</evidence>
<keyword evidence="3" id="KW-1185">Reference proteome</keyword>
<proteinExistence type="predicted"/>
<dbReference type="InterPro" id="IPR025667">
    <property type="entry name" value="SprB_repeat"/>
</dbReference>
<evidence type="ECO:0000313" key="3">
    <source>
        <dbReference type="Proteomes" id="UP000295164"/>
    </source>
</evidence>
<gene>
    <name evidence="2" type="ORF">E0486_16815</name>
</gene>
<dbReference type="Pfam" id="PF13573">
    <property type="entry name" value="SprB"/>
    <property type="match status" value="10"/>
</dbReference>
<sequence length="1790" mass="179234">MQTASRPRPANRPRTRHLNRPGISWAFLLFLILSPAARLLAQTGTANGTYDFSALGAAESGGPGLKTQQDKFLVSTIFAQFNSRMYANNATAGASQSVVLKANNSVIKTFTLKDMSFQNAGATNYSLSVFTITMKDFGGNTIATHSLASNASLNTSTTGAVNMSSFPFSVAWPVSGYNNVNSVEITFQYFQTNVRPNNMDWVNWTLANLSNTTPSGVSVGSISGSPFCAGATVSVPYTATGINAGNTYTAQLSDASGSFASPTSIGTAAGNASSGTISAVIPTGTTSGTGYRIRIVANDPSVTSSDNGSNLTINPKPSAAITAFTNISCFGGNNGSLTVTASGGTAGYTYSWSPSGGTGSTASNLSAGSYTVTVSDTKGCQATASQTLTQPASALSASAAVTNVSCFGGSNASIDITVTGGTSPYTYNWGSGVTSEDRSGLVAGTYGVTVTDNKGCSFTLFPINVTQPSAAVSGSTVVTNVACFGGNTGAINLTPTGGNGGYTFLWNNGATTEDRTFLTAGTYSVTITDSKGCTGAVNNITVSQPTSGVSGTTVVTNVACFGGNTGAINLTPTGGTAGYTFMWNGGATTEDRTGLTAGNYSVTITDANGCQGTVGTITVSQPTAPVSGTTVVTNIACFGGNTGAINLTPTGGTPGYTYLWNNGSTTTEDRTGLTAGTYSVTITDNNGCTGTVSNISVSQPAAPVSGVSVVTNVACFGGNTGAINLTPIGGTGPYTFLWNSGATTEDRTSLTAGSYSVTITDNNGCTGTVSNIAVSQPTAPVSGTTVVTNVACFGGNTGAINLTPAGGTGPYTFLWNNGATTEDRTGLSTGNYSVTITDNNGCQSTVSNISVGQPSDPLSASTVVTNIACFGGNTGAINLTPSGGTSPYTFLWNNGTTTTEDRTGLSAGTYSVTITDNNGCQATINNISVSQPAAALSGSTVVTNNACFGGSTGAINLTPAGGTSPYTFLWNNGSTSEDRNGLAAGTYSVTIADANGCQATISNISVGQPSAAVSGSTILTNPTCNGAIDGTIDLTPAGGVPGYTYNWSDGPTTQDRTGLGAGTYSVTITDANSCQATISNITLTDPALPTVNAVASQVVCADQTTSAITFGGTAASYTWANNNNSIGLPASGSGDIGSFSATNGGSTAIVATITVTPMNGACSGAATSFTITVNPAPSATIAYTATPYFTGSGTAAVTQSGTTGGTYSSTTGIALDPATGTIDLAASTPGTYTVTYTVAAAGGCDLYTTTTTVNLVNPFSATIVYNGSPYCDATGIASVTRTGTTGGTYSASPAGLSINATTGDINLAASAPGTYTVRYGTTPTDFTTTQVAIRPSVFVNAQPNPVVCNGSTVGPILFTGAPGLTFSWTAGNPNTGIPASGTGNIAAFTATNNGNTATQSYVYVEANGGTGCSPHNMIFRITVNPTPVIGAVADQTLCAGTPTNAVNFTSTVAGTTISWTNSNSSIGLQASGTGNIPSFNATNNTGVLQTATISTSAIADGCSSSPTSFTIAVSPSAGSISYPQSTYCQYAWAYVRRTGSTGGSYSASPAGLALNSSDGSINLGASTPGTYTVTYTVGASGGCSGTASTTLTINPQSFVDNLPNQLYCNGVATAPIAFTGNATSYTWTNNNTSIGLAASGSGTALPSFTTVNAGPGVQYANVRVTPQGNGSSNCPGRGFTFRIAVNYCGPIAQSGGTGGNDGTLRTALSQDFEVGPNPARSNVVLRYSGAEQGPFTVQLLSQYGQPIGRVFSFTGTTYTLDLSDVTPGAYSLQVTHVKSGVVFNKQVIKL</sequence>
<comment type="caution">
    <text evidence="2">The sequence shown here is derived from an EMBL/GenBank/DDBJ whole genome shotgun (WGS) entry which is preliminary data.</text>
</comment>
<feature type="domain" description="Ig-like" evidence="1">
    <location>
        <begin position="317"/>
        <end position="396"/>
    </location>
</feature>